<dbReference type="InterPro" id="IPR022448">
    <property type="entry name" value="Quinoprotein_dehydrogenase"/>
</dbReference>
<dbReference type="InterPro" id="IPR001638">
    <property type="entry name" value="Solute-binding_3/MltF_N"/>
</dbReference>
<evidence type="ECO:0000256" key="1">
    <source>
        <dbReference type="ARBA" id="ARBA00022729"/>
    </source>
</evidence>
<organism evidence="4 5">
    <name type="scientific">Alsobacter soli</name>
    <dbReference type="NCBI Taxonomy" id="2109933"/>
    <lineage>
        <taxon>Bacteria</taxon>
        <taxon>Pseudomonadati</taxon>
        <taxon>Pseudomonadota</taxon>
        <taxon>Alphaproteobacteria</taxon>
        <taxon>Hyphomicrobiales</taxon>
        <taxon>Alsobacteraceae</taxon>
        <taxon>Alsobacter</taxon>
    </lineage>
</organism>
<dbReference type="NCBIfam" id="TIGR03871">
    <property type="entry name" value="ABC_peri_MoxJ_2"/>
    <property type="match status" value="1"/>
</dbReference>
<comment type="caution">
    <text evidence="4">The sequence shown here is derived from an EMBL/GenBank/DDBJ whole genome shotgun (WGS) entry which is preliminary data.</text>
</comment>
<dbReference type="PANTHER" id="PTHR35936:SF17">
    <property type="entry name" value="ARGININE-BINDING EXTRACELLULAR PROTEIN ARTP"/>
    <property type="match status" value="1"/>
</dbReference>
<feature type="chain" id="PRO_5015724853" evidence="2">
    <location>
        <begin position="31"/>
        <end position="316"/>
    </location>
</feature>
<dbReference type="AlphaFoldDB" id="A0A2T1HUR6"/>
<evidence type="ECO:0000313" key="5">
    <source>
        <dbReference type="Proteomes" id="UP000239772"/>
    </source>
</evidence>
<evidence type="ECO:0000256" key="2">
    <source>
        <dbReference type="SAM" id="SignalP"/>
    </source>
</evidence>
<evidence type="ECO:0000259" key="3">
    <source>
        <dbReference type="SMART" id="SM00062"/>
    </source>
</evidence>
<evidence type="ECO:0000313" key="4">
    <source>
        <dbReference type="EMBL" id="PSC05340.1"/>
    </source>
</evidence>
<proteinExistence type="predicted"/>
<dbReference type="Proteomes" id="UP000239772">
    <property type="component" value="Unassembled WGS sequence"/>
</dbReference>
<dbReference type="SUPFAM" id="SSF53850">
    <property type="entry name" value="Periplasmic binding protein-like II"/>
    <property type="match status" value="1"/>
</dbReference>
<dbReference type="PANTHER" id="PTHR35936">
    <property type="entry name" value="MEMBRANE-BOUND LYTIC MUREIN TRANSGLYCOSYLASE F"/>
    <property type="match status" value="1"/>
</dbReference>
<reference evidence="5" key="1">
    <citation type="submission" date="2018-03" db="EMBL/GenBank/DDBJ databases">
        <authorList>
            <person name="Sun L."/>
            <person name="Liu H."/>
            <person name="Chen W."/>
            <person name="Huang K."/>
            <person name="Liu W."/>
            <person name="Gao X."/>
        </authorList>
    </citation>
    <scope>NUCLEOTIDE SEQUENCE [LARGE SCALE GENOMIC DNA]</scope>
    <source>
        <strain evidence="5">SH9</strain>
    </source>
</reference>
<accession>A0A2T1HUR6</accession>
<feature type="signal peptide" evidence="2">
    <location>
        <begin position="1"/>
        <end position="30"/>
    </location>
</feature>
<keyword evidence="5" id="KW-1185">Reference proteome</keyword>
<dbReference type="Gene3D" id="3.40.190.10">
    <property type="entry name" value="Periplasmic binding protein-like II"/>
    <property type="match status" value="2"/>
</dbReference>
<dbReference type="SMART" id="SM00062">
    <property type="entry name" value="PBPb"/>
    <property type="match status" value="1"/>
</dbReference>
<keyword evidence="1 2" id="KW-0732">Signal</keyword>
<dbReference type="EMBL" id="PVZS01000008">
    <property type="protein sequence ID" value="PSC05340.1"/>
    <property type="molecule type" value="Genomic_DNA"/>
</dbReference>
<gene>
    <name evidence="4" type="ORF">SLNSH_09050</name>
</gene>
<feature type="domain" description="Solute-binding protein family 3/N-terminal" evidence="3">
    <location>
        <begin position="68"/>
        <end position="298"/>
    </location>
</feature>
<name>A0A2T1HUR6_9HYPH</name>
<dbReference type="OrthoDB" id="176845at2"/>
<sequence>MALATFGRRRNPGMARPALLRRLLSCLALASVVAYPHVDRARAQALHPQQPQAAESEDLSIELVDPKRLRVCADPNNLPFSNEKGEGFENRLAELLAGKLGKTVSYTYYPQATGFVRMTLGAHLCDVILGFPQGDDLVQGTNPYYRTAYALVVKAGSDLETVATLGDARLKGKHIGIVAGTPPATNLAANGLMGSAKPYPLVVDTRVDSSAQAMIRDLTSGAIDAGVLWGPMAGYYARKTEPPLRVIPLVKETAGPHLVFRIGMGVRPSDQNWKRQLNKLIAESQPDISRLLLEFGVPLLDEHNQPITAETLTKAP</sequence>
<protein>
    <submittedName>
        <fullName evidence="4">Quinoprotein dehydrogenase-associated putative ABC transporter substrate-binding protein</fullName>
    </submittedName>
</protein>